<dbReference type="Proteomes" id="UP001497680">
    <property type="component" value="Unassembled WGS sequence"/>
</dbReference>
<gene>
    <name evidence="1" type="ORF">F4821DRAFT_233068</name>
</gene>
<name>A0ACC0D7U3_9PEZI</name>
<dbReference type="EMBL" id="MU394299">
    <property type="protein sequence ID" value="KAI6088832.1"/>
    <property type="molecule type" value="Genomic_DNA"/>
</dbReference>
<sequence>MRPCFGISSVLAIRVPAAYDAAVLDALDPAAELAVQLIAVVGAMGARRHVPQQVPPAFAAVHRLVGKPLPDVLVVLRHRQVHGLRAVVHCYFCRVRVWVAAVAAALVVVVLVGLEARRLREGEGREEDGCGDTHRDMVVMKCLKVGS</sequence>
<evidence type="ECO:0000313" key="2">
    <source>
        <dbReference type="Proteomes" id="UP001497680"/>
    </source>
</evidence>
<comment type="caution">
    <text evidence="1">The sequence shown here is derived from an EMBL/GenBank/DDBJ whole genome shotgun (WGS) entry which is preliminary data.</text>
</comment>
<evidence type="ECO:0000313" key="1">
    <source>
        <dbReference type="EMBL" id="KAI6088832.1"/>
    </source>
</evidence>
<protein>
    <submittedName>
        <fullName evidence="1">Uncharacterized protein</fullName>
    </submittedName>
</protein>
<reference evidence="1 2" key="1">
    <citation type="journal article" date="2022" name="New Phytol.">
        <title>Ecological generalism drives hyperdiversity of secondary metabolite gene clusters in xylarialean endophytes.</title>
        <authorList>
            <person name="Franco M.E.E."/>
            <person name="Wisecaver J.H."/>
            <person name="Arnold A.E."/>
            <person name="Ju Y.M."/>
            <person name="Slot J.C."/>
            <person name="Ahrendt S."/>
            <person name="Moore L.P."/>
            <person name="Eastman K.E."/>
            <person name="Scott K."/>
            <person name="Konkel Z."/>
            <person name="Mondo S.J."/>
            <person name="Kuo A."/>
            <person name="Hayes R.D."/>
            <person name="Haridas S."/>
            <person name="Andreopoulos B."/>
            <person name="Riley R."/>
            <person name="LaButti K."/>
            <person name="Pangilinan J."/>
            <person name="Lipzen A."/>
            <person name="Amirebrahimi M."/>
            <person name="Yan J."/>
            <person name="Adam C."/>
            <person name="Keymanesh K."/>
            <person name="Ng V."/>
            <person name="Louie K."/>
            <person name="Northen T."/>
            <person name="Drula E."/>
            <person name="Henrissat B."/>
            <person name="Hsieh H.M."/>
            <person name="Youens-Clark K."/>
            <person name="Lutzoni F."/>
            <person name="Miadlikowska J."/>
            <person name="Eastwood D.C."/>
            <person name="Hamelin R.C."/>
            <person name="Grigoriev I.V."/>
            <person name="U'Ren J.M."/>
        </authorList>
    </citation>
    <scope>NUCLEOTIDE SEQUENCE [LARGE SCALE GENOMIC DNA]</scope>
    <source>
        <strain evidence="1 2">ER1909</strain>
    </source>
</reference>
<organism evidence="1 2">
    <name type="scientific">Hypoxylon rubiginosum</name>
    <dbReference type="NCBI Taxonomy" id="110542"/>
    <lineage>
        <taxon>Eukaryota</taxon>
        <taxon>Fungi</taxon>
        <taxon>Dikarya</taxon>
        <taxon>Ascomycota</taxon>
        <taxon>Pezizomycotina</taxon>
        <taxon>Sordariomycetes</taxon>
        <taxon>Xylariomycetidae</taxon>
        <taxon>Xylariales</taxon>
        <taxon>Hypoxylaceae</taxon>
        <taxon>Hypoxylon</taxon>
    </lineage>
</organism>
<keyword evidence="2" id="KW-1185">Reference proteome</keyword>
<accession>A0ACC0D7U3</accession>
<proteinExistence type="predicted"/>